<evidence type="ECO:0000256" key="2">
    <source>
        <dbReference type="SAM" id="Phobius"/>
    </source>
</evidence>
<dbReference type="SUPFAM" id="SSF53850">
    <property type="entry name" value="Periplasmic binding protein-like II"/>
    <property type="match status" value="1"/>
</dbReference>
<dbReference type="Proteomes" id="UP000470470">
    <property type="component" value="Unassembled WGS sequence"/>
</dbReference>
<reference evidence="4 5" key="1">
    <citation type="submission" date="2020-02" db="EMBL/GenBank/DDBJ databases">
        <title>The whole genome sequence of CPCC 205119.</title>
        <authorList>
            <person name="Jiang Z."/>
        </authorList>
    </citation>
    <scope>NUCLEOTIDE SEQUENCE [LARGE SCALE GENOMIC DNA]</scope>
    <source>
        <strain evidence="4 5">CPCC 205119</strain>
    </source>
</reference>
<dbReference type="SUPFAM" id="SSF53300">
    <property type="entry name" value="vWA-like"/>
    <property type="match status" value="1"/>
</dbReference>
<proteinExistence type="predicted"/>
<dbReference type="InterPro" id="IPR036465">
    <property type="entry name" value="vWFA_dom_sf"/>
</dbReference>
<keyword evidence="5" id="KW-1185">Reference proteome</keyword>
<keyword evidence="2" id="KW-1133">Transmembrane helix</keyword>
<evidence type="ECO:0000256" key="1">
    <source>
        <dbReference type="SAM" id="MobiDB-lite"/>
    </source>
</evidence>
<dbReference type="EMBL" id="JAAGWK010000019">
    <property type="protein sequence ID" value="NEL54980.1"/>
    <property type="molecule type" value="Genomic_DNA"/>
</dbReference>
<gene>
    <name evidence="4" type="ORF">G1H19_13330</name>
</gene>
<feature type="compositionally biased region" description="Pro residues" evidence="1">
    <location>
        <begin position="1"/>
        <end position="12"/>
    </location>
</feature>
<dbReference type="Gene3D" id="3.40.50.410">
    <property type="entry name" value="von Willebrand factor, type A domain"/>
    <property type="match status" value="1"/>
</dbReference>
<organism evidence="4 5">
    <name type="scientific">Goekera deserti</name>
    <dbReference type="NCBI Taxonomy" id="2497753"/>
    <lineage>
        <taxon>Bacteria</taxon>
        <taxon>Bacillati</taxon>
        <taxon>Actinomycetota</taxon>
        <taxon>Actinomycetes</taxon>
        <taxon>Geodermatophilales</taxon>
        <taxon>Geodermatophilaceae</taxon>
        <taxon>Goekera</taxon>
    </lineage>
</organism>
<sequence length="586" mass="58626">MRSPAPRPPPTCGPGTRADAPTTTEPFVGRHAQQHPRRRWPLALAAALLAVAVAAGLLVWQRWDDTSTTAAGCPGGRTVEVQVTPELGELTESLLAGDRALADACITADVVAQEPVQTVADLGALDAAELPDVWVPDSASWLARVGSGGRAGAEVPGTLPEPAGQLGSTPLVLATSRAAADALGWSVTPPSWGQALTSGRPLAAPGLGTASEGLLALAAARTSLGGGPEADNAVVAAVLAAARGATPPVEEAVAAVTGGGADAPVVAMTEQEALVLARDDADVAVVYPADGSPVLDNPVLRVGSPEPAQRAAVDAVVATLTSPDAATAARRAGFRDTTGQAPDGAGGDSGVSVAAPASLLLDPAVVGQLLTRVSGLATPSRLLAVVDVSTSMSAAAGDGSRATLARDAAKSALTLFPDSAAIGLWVFAAELQGPADGAEVDWLELVPQRTLDADVDGRPQRAVLSAALDTVPDRLTGGGTGLYDTTLAAVRASRASYDPTAVNTVVVVTDGTNEDSAGIQLDELLQTLTAEADPQRPVEVVAVGLGPDADLDALEQVAGATGGGAYSAVDPEDLQTVLFDALANRD</sequence>
<feature type="domain" description="VWFA" evidence="3">
    <location>
        <begin position="381"/>
        <end position="582"/>
    </location>
</feature>
<evidence type="ECO:0000259" key="3">
    <source>
        <dbReference type="PROSITE" id="PS50234"/>
    </source>
</evidence>
<dbReference type="InterPro" id="IPR002035">
    <property type="entry name" value="VWF_A"/>
</dbReference>
<evidence type="ECO:0000313" key="5">
    <source>
        <dbReference type="Proteomes" id="UP000470470"/>
    </source>
</evidence>
<comment type="caution">
    <text evidence="4">The sequence shown here is derived from an EMBL/GenBank/DDBJ whole genome shotgun (WGS) entry which is preliminary data.</text>
</comment>
<accession>A0A7K3WGX8</accession>
<feature type="region of interest" description="Disordered" evidence="1">
    <location>
        <begin position="1"/>
        <end position="34"/>
    </location>
</feature>
<dbReference type="SMART" id="SM00327">
    <property type="entry name" value="VWA"/>
    <property type="match status" value="1"/>
</dbReference>
<dbReference type="AlphaFoldDB" id="A0A7K3WGX8"/>
<dbReference type="PROSITE" id="PS50234">
    <property type="entry name" value="VWFA"/>
    <property type="match status" value="1"/>
</dbReference>
<name>A0A7K3WGX8_9ACTN</name>
<keyword evidence="2" id="KW-0472">Membrane</keyword>
<protein>
    <submittedName>
        <fullName evidence="4">Solute-binding protein</fullName>
    </submittedName>
</protein>
<feature type="region of interest" description="Disordered" evidence="1">
    <location>
        <begin position="327"/>
        <end position="349"/>
    </location>
</feature>
<keyword evidence="2" id="KW-0812">Transmembrane</keyword>
<evidence type="ECO:0000313" key="4">
    <source>
        <dbReference type="EMBL" id="NEL54980.1"/>
    </source>
</evidence>
<feature type="transmembrane region" description="Helical" evidence="2">
    <location>
        <begin position="40"/>
        <end position="60"/>
    </location>
</feature>